<proteinExistence type="predicted"/>
<sequence>MIDRFVSRMMSARNLSRILFPGIVLNHCPGPVKMSRRTFSRTMYLLYSHASHTQRYALEKDHDRIILMTEQNQEGATLMMEDLAERENQRTQCHIERQSNEEKERFRKVMSRKHRERIEFHNRKWEELSKRMLNFDASVVSKKGQDSGSPPPVGLQIGKLSRISTVKL</sequence>
<dbReference type="AlphaFoldDB" id="A0A074XNQ4"/>
<evidence type="ECO:0000313" key="1">
    <source>
        <dbReference type="EMBL" id="KEQ87168.1"/>
    </source>
</evidence>
<dbReference type="EMBL" id="KL584977">
    <property type="protein sequence ID" value="KEQ87168.1"/>
    <property type="molecule type" value="Genomic_DNA"/>
</dbReference>
<accession>A0A074XNQ4</accession>
<protein>
    <submittedName>
        <fullName evidence="1">Uncharacterized protein</fullName>
    </submittedName>
</protein>
<name>A0A074XNQ4_AURPU</name>
<keyword evidence="2" id="KW-1185">Reference proteome</keyword>
<dbReference type="RefSeq" id="XP_029763355.1">
    <property type="nucleotide sequence ID" value="XM_029899061.1"/>
</dbReference>
<reference evidence="1 2" key="1">
    <citation type="journal article" date="2014" name="BMC Genomics">
        <title>Genome sequencing of four Aureobasidium pullulans varieties: biotechnological potential, stress tolerance, and description of new species.</title>
        <authorList>
            <person name="Gostin Ar C."/>
            <person name="Ohm R.A."/>
            <person name="Kogej T."/>
            <person name="Sonjak S."/>
            <person name="Turk M."/>
            <person name="Zajc J."/>
            <person name="Zalar P."/>
            <person name="Grube M."/>
            <person name="Sun H."/>
            <person name="Han J."/>
            <person name="Sharma A."/>
            <person name="Chiniquy J."/>
            <person name="Ngan C.Y."/>
            <person name="Lipzen A."/>
            <person name="Barry K."/>
            <person name="Grigoriev I.V."/>
            <person name="Gunde-Cimerman N."/>
        </authorList>
    </citation>
    <scope>NUCLEOTIDE SEQUENCE [LARGE SCALE GENOMIC DNA]</scope>
    <source>
        <strain evidence="1 2">EXF-150</strain>
    </source>
</reference>
<dbReference type="GeneID" id="40741367"/>
<organism evidence="1 2">
    <name type="scientific">Aureobasidium pullulans EXF-150</name>
    <dbReference type="NCBI Taxonomy" id="1043002"/>
    <lineage>
        <taxon>Eukaryota</taxon>
        <taxon>Fungi</taxon>
        <taxon>Dikarya</taxon>
        <taxon>Ascomycota</taxon>
        <taxon>Pezizomycotina</taxon>
        <taxon>Dothideomycetes</taxon>
        <taxon>Dothideomycetidae</taxon>
        <taxon>Dothideales</taxon>
        <taxon>Saccotheciaceae</taxon>
        <taxon>Aureobasidium</taxon>
    </lineage>
</organism>
<gene>
    <name evidence="1" type="ORF">M438DRAFT_163352</name>
</gene>
<evidence type="ECO:0000313" key="2">
    <source>
        <dbReference type="Proteomes" id="UP000030706"/>
    </source>
</evidence>
<dbReference type="Proteomes" id="UP000030706">
    <property type="component" value="Unassembled WGS sequence"/>
</dbReference>
<dbReference type="HOGENOM" id="CLU_1586150_0_0_1"/>